<feature type="domain" description="Gp5/Type VI secretion system Vgr protein OB-fold" evidence="2">
    <location>
        <begin position="388"/>
        <end position="453"/>
    </location>
</feature>
<dbReference type="NCBIfam" id="TIGR03361">
    <property type="entry name" value="VI_Rhs_Vgr"/>
    <property type="match status" value="1"/>
</dbReference>
<evidence type="ECO:0000259" key="4">
    <source>
        <dbReference type="Pfam" id="PF13296"/>
    </source>
</evidence>
<dbReference type="InterPro" id="IPR018769">
    <property type="entry name" value="VgrG2_DUF2345"/>
</dbReference>
<dbReference type="InterPro" id="IPR050708">
    <property type="entry name" value="T6SS_VgrG/RHS"/>
</dbReference>
<evidence type="ECO:0000259" key="3">
    <source>
        <dbReference type="Pfam" id="PF10106"/>
    </source>
</evidence>
<dbReference type="SUPFAM" id="SSF69279">
    <property type="entry name" value="Phage tail proteins"/>
    <property type="match status" value="2"/>
</dbReference>
<dbReference type="Pfam" id="PF10106">
    <property type="entry name" value="DUF2345"/>
    <property type="match status" value="1"/>
</dbReference>
<keyword evidence="6" id="KW-1185">Reference proteome</keyword>
<name>A0ABY9LVG9_9BURK</name>
<reference evidence="5 6" key="1">
    <citation type="submission" date="2023-08" db="EMBL/GenBank/DDBJ databases">
        <title>Achromobacter seleniivolatilans sp. nov., isolated from seleniferous soil.</title>
        <authorList>
            <person name="Zhang S."/>
            <person name="Li K."/>
            <person name="Peng J."/>
            <person name="Zhao Q."/>
            <person name="Wang H."/>
            <person name="Guo Y."/>
        </authorList>
    </citation>
    <scope>NUCLEOTIDE SEQUENCE [LARGE SCALE GENOMIC DNA]</scope>
    <source>
        <strain evidence="5 6">R39</strain>
    </source>
</reference>
<feature type="domain" description="Putative type VI secretion system Rhs element associated Vgr" evidence="4">
    <location>
        <begin position="475"/>
        <end position="581"/>
    </location>
</feature>
<dbReference type="Pfam" id="PF13296">
    <property type="entry name" value="T6SS_Vgr"/>
    <property type="match status" value="1"/>
</dbReference>
<dbReference type="InterPro" id="IPR006533">
    <property type="entry name" value="T6SS_Vgr_RhsGE"/>
</dbReference>
<dbReference type="SUPFAM" id="SSF69349">
    <property type="entry name" value="Phage fibre proteins"/>
    <property type="match status" value="1"/>
</dbReference>
<gene>
    <name evidence="5" type="primary">tssI</name>
    <name evidence="5" type="ORF">RAS12_19440</name>
</gene>
<dbReference type="InterPro" id="IPR028244">
    <property type="entry name" value="T6SS_Rhs_Vgr_dom"/>
</dbReference>
<dbReference type="InterPro" id="IPR017847">
    <property type="entry name" value="T6SS_RhsGE_Vgr_subset"/>
</dbReference>
<dbReference type="RefSeq" id="WP_306938183.1">
    <property type="nucleotide sequence ID" value="NZ_CP132976.1"/>
</dbReference>
<dbReference type="InterPro" id="IPR006531">
    <property type="entry name" value="Gp5/Vgr_OB"/>
</dbReference>
<evidence type="ECO:0000256" key="1">
    <source>
        <dbReference type="ARBA" id="ARBA00005558"/>
    </source>
</evidence>
<evidence type="ECO:0000313" key="6">
    <source>
        <dbReference type="Proteomes" id="UP001234798"/>
    </source>
</evidence>
<dbReference type="Gene3D" id="4.10.220.110">
    <property type="match status" value="1"/>
</dbReference>
<dbReference type="Gene3D" id="3.55.50.10">
    <property type="entry name" value="Baseplate protein-like domains"/>
    <property type="match status" value="1"/>
</dbReference>
<accession>A0ABY9LVG9</accession>
<dbReference type="Proteomes" id="UP001234798">
    <property type="component" value="Chromosome"/>
</dbReference>
<dbReference type="Gene3D" id="2.30.110.50">
    <property type="match status" value="1"/>
</dbReference>
<dbReference type="NCBIfam" id="TIGR01646">
    <property type="entry name" value="vgr_GE"/>
    <property type="match status" value="1"/>
</dbReference>
<dbReference type="EMBL" id="CP132976">
    <property type="protein sequence ID" value="WMD18789.1"/>
    <property type="molecule type" value="Genomic_DNA"/>
</dbReference>
<comment type="similarity">
    <text evidence="1">Belongs to the VgrG protein family.</text>
</comment>
<proteinExistence type="inferred from homology"/>
<sequence>MPYSSELRFTFEPVCGAAFDVIEFTLDEALSEPFRLCVELSSFDPSLDFGSMLDQPALLTLWRGTDPVRHVHGIVTEFEQGDTGFRRTRYRAIVEPSLARMALCSDWRIYQQLSVPEILADVIKRHGITNYEQVTTHEHLPREYCVQAGDTDLQFLYRLAAEEGYFYRYAHTRNSHRLIHGDRIYVHGEIAGGPVVYQPAPGGDPAEPALRRFTYAERVRTAVQTQRDYTYTHPQYGQEHTPVAANLNHQDTRYERYDYPGRYKRDEVGKPFTLNRLLGRRRDARVAQVEGNDARLIPGVAFDLTDHPREDWNHGWRPVRMRHHGVQHTSQEEDSAGAQQGTQYRYSADIVPDKVDWKPEPAPKPRIDGPQIATITGPPNEEIYCDDFGRVKVQFPWDRLGNQDEHSSCWIRVSQNWAGAIWGHMAIPRIGQEVIVDFLDGDCDQPIITGRTYRATNLPPYELPRHNILNTVKSKEHKGNRANELRLDDTSAEISAALMSEHGATELHLGYLTHPRPAGGAPRGEGFELRTDEHGALRAAKGLLLTTEAQMKARAGHLERSEVVSVLEAALELARNLGGYAGEHEGVTHDAKPQQSLTEAVRDLGHGANDQADGAGRGGQAAIAISAPAGIAAATPATIALSAGKHIDAIAQQHLQMTAGEKVVINAGGDMGLFSQGGNLRHIAHQGELLLQAQHNHIRIQADQSAEITSSKQHVLIAAEKHITLLCGGAYIKMADGNIELGMPGTLTVKAAKHEFVGPGYASIEANSWPQSTFDERVRIVRNGTPVPNYRYAIIRKDGAQMEGITDADGWADLQRGLTMEPYDFVLLGPAE</sequence>
<dbReference type="SUPFAM" id="SSF69255">
    <property type="entry name" value="gp5 N-terminal domain-like"/>
    <property type="match status" value="1"/>
</dbReference>
<dbReference type="Pfam" id="PF05954">
    <property type="entry name" value="Phage_GPD"/>
    <property type="match status" value="1"/>
</dbReference>
<feature type="domain" description="DUF2345" evidence="3">
    <location>
        <begin position="614"/>
        <end position="759"/>
    </location>
</feature>
<evidence type="ECO:0000313" key="5">
    <source>
        <dbReference type="EMBL" id="WMD18789.1"/>
    </source>
</evidence>
<organism evidence="5 6">
    <name type="scientific">Achromobacter seleniivolatilans</name>
    <dbReference type="NCBI Taxonomy" id="3047478"/>
    <lineage>
        <taxon>Bacteria</taxon>
        <taxon>Pseudomonadati</taxon>
        <taxon>Pseudomonadota</taxon>
        <taxon>Betaproteobacteria</taxon>
        <taxon>Burkholderiales</taxon>
        <taxon>Alcaligenaceae</taxon>
        <taxon>Achromobacter</taxon>
    </lineage>
</organism>
<dbReference type="Gene3D" id="2.40.50.230">
    <property type="entry name" value="Gp5 N-terminal domain"/>
    <property type="match status" value="1"/>
</dbReference>
<evidence type="ECO:0000259" key="2">
    <source>
        <dbReference type="Pfam" id="PF04717"/>
    </source>
</evidence>
<dbReference type="PANTHER" id="PTHR32305:SF11">
    <property type="entry name" value="TYPE VI SECRETION SYSTEM SPIKE PROTEIN VGRG3"/>
    <property type="match status" value="1"/>
</dbReference>
<dbReference type="PANTHER" id="PTHR32305">
    <property type="match status" value="1"/>
</dbReference>
<protein>
    <submittedName>
        <fullName evidence="5">Type VI secretion system tip protein TssI/VgrG</fullName>
    </submittedName>
</protein>
<dbReference type="Pfam" id="PF04717">
    <property type="entry name" value="Phage_base_V"/>
    <property type="match status" value="1"/>
</dbReference>
<dbReference type="InterPro" id="IPR037026">
    <property type="entry name" value="Vgr_OB-fold_dom_sf"/>
</dbReference>